<evidence type="ECO:0000313" key="1">
    <source>
        <dbReference type="EMBL" id="SEN55951.1"/>
    </source>
</evidence>
<protein>
    <recommendedName>
        <fullName evidence="3">HEPN domain-containing protein</fullName>
    </recommendedName>
</protein>
<dbReference type="OrthoDB" id="1446962at2"/>
<dbReference type="Proteomes" id="UP000198657">
    <property type="component" value="Unassembled WGS sequence"/>
</dbReference>
<organism evidence="1 2">
    <name type="scientific">Flavobacterium sinopsychrotolerans</name>
    <dbReference type="NCBI Taxonomy" id="604089"/>
    <lineage>
        <taxon>Bacteria</taxon>
        <taxon>Pseudomonadati</taxon>
        <taxon>Bacteroidota</taxon>
        <taxon>Flavobacteriia</taxon>
        <taxon>Flavobacteriales</taxon>
        <taxon>Flavobacteriaceae</taxon>
        <taxon>Flavobacterium</taxon>
    </lineage>
</organism>
<evidence type="ECO:0008006" key="3">
    <source>
        <dbReference type="Google" id="ProtNLM"/>
    </source>
</evidence>
<sequence>MYHNILTQKEYPNYSQIKKIIKLLLKLIETDTIYFSHHLEEKINLGIITVLVSENNPHSWEDIYEYSSNLFKAYPEFSFRVFNAEWVKESLSDGNIFFIMHCSEQELVYSTDDNNSVLVLKKINAKRLIKKTKKTFFLDFKESGIIGRDRNFHLRCENYLMVAYTMHQELRSLFLGATWFLTGEWLGEHSLEKLQKDLSKFSSTLGKTFDPAKEEEWFVLEQLENASAAIQFNEEIEPISKKTVEEASEKVDWVEKEVQRLFEQCIKKTKQKIKDHGKK</sequence>
<dbReference type="Gene3D" id="1.20.120.330">
    <property type="entry name" value="Nucleotidyltransferases domain 2"/>
    <property type="match status" value="1"/>
</dbReference>
<dbReference type="RefSeq" id="WP_091164361.1">
    <property type="nucleotide sequence ID" value="NZ_CBCSFM010000013.1"/>
</dbReference>
<reference evidence="2" key="1">
    <citation type="submission" date="2016-10" db="EMBL/GenBank/DDBJ databases">
        <authorList>
            <person name="Varghese N."/>
            <person name="Submissions S."/>
        </authorList>
    </citation>
    <scope>NUCLEOTIDE SEQUENCE [LARGE SCALE GENOMIC DNA]</scope>
    <source>
        <strain evidence="2">CGMCC 1.8704</strain>
    </source>
</reference>
<gene>
    <name evidence="1" type="ORF">SAMN04487942_0211</name>
</gene>
<proteinExistence type="predicted"/>
<evidence type="ECO:0000313" key="2">
    <source>
        <dbReference type="Proteomes" id="UP000198657"/>
    </source>
</evidence>
<dbReference type="EMBL" id="FODN01000001">
    <property type="protein sequence ID" value="SEN55951.1"/>
    <property type="molecule type" value="Genomic_DNA"/>
</dbReference>
<dbReference type="AlphaFoldDB" id="A0A1H8HIC1"/>
<keyword evidence="2" id="KW-1185">Reference proteome</keyword>
<dbReference type="STRING" id="604089.SAMN04487942_0211"/>
<accession>A0A1H8HIC1</accession>
<name>A0A1H8HIC1_9FLAO</name>